<gene>
    <name evidence="9" type="ORF">GCM10010967_12860</name>
</gene>
<dbReference type="SUPFAM" id="SSF69318">
    <property type="entry name" value="Integrin alpha N-terminal domain"/>
    <property type="match status" value="1"/>
</dbReference>
<dbReference type="Pfam" id="PF05593">
    <property type="entry name" value="RHS_repeat"/>
    <property type="match status" value="2"/>
</dbReference>
<feature type="transmembrane region" description="Helical" evidence="6">
    <location>
        <begin position="33"/>
        <end position="56"/>
    </location>
</feature>
<dbReference type="InterPro" id="IPR056823">
    <property type="entry name" value="TEN-like_YD-shell"/>
</dbReference>
<comment type="caution">
    <text evidence="9">The sequence shown here is derived from an EMBL/GenBank/DDBJ whole genome shotgun (WGS) entry which is preliminary data.</text>
</comment>
<organism evidence="9 10">
    <name type="scientific">Dyadobacter beijingensis</name>
    <dbReference type="NCBI Taxonomy" id="365489"/>
    <lineage>
        <taxon>Bacteria</taxon>
        <taxon>Pseudomonadati</taxon>
        <taxon>Bacteroidota</taxon>
        <taxon>Cytophagia</taxon>
        <taxon>Cytophagales</taxon>
        <taxon>Spirosomataceae</taxon>
        <taxon>Dyadobacter</taxon>
    </lineage>
</organism>
<dbReference type="PANTHER" id="PTHR32305:SF15">
    <property type="entry name" value="PROTEIN RHSA-RELATED"/>
    <property type="match status" value="1"/>
</dbReference>
<evidence type="ECO:0000256" key="5">
    <source>
        <dbReference type="ARBA" id="ARBA00023026"/>
    </source>
</evidence>
<evidence type="ECO:0000256" key="1">
    <source>
        <dbReference type="ARBA" id="ARBA00004613"/>
    </source>
</evidence>
<evidence type="ECO:0000256" key="3">
    <source>
        <dbReference type="ARBA" id="ARBA00022729"/>
    </source>
</evidence>
<dbReference type="InterPro" id="IPR003284">
    <property type="entry name" value="Sal_SpvB"/>
</dbReference>
<evidence type="ECO:0000259" key="8">
    <source>
        <dbReference type="Pfam" id="PF25023"/>
    </source>
</evidence>
<dbReference type="InterPro" id="IPR050708">
    <property type="entry name" value="T6SS_VgrG/RHS"/>
</dbReference>
<comment type="subcellular location">
    <subcellularLocation>
        <location evidence="1">Secreted</location>
    </subcellularLocation>
</comment>
<keyword evidence="6" id="KW-0812">Transmembrane</keyword>
<dbReference type="Pfam" id="PF13517">
    <property type="entry name" value="FG-GAP_3"/>
    <property type="match status" value="2"/>
</dbReference>
<dbReference type="PANTHER" id="PTHR32305">
    <property type="match status" value="1"/>
</dbReference>
<dbReference type="InterPro" id="IPR006530">
    <property type="entry name" value="YD"/>
</dbReference>
<dbReference type="NCBIfam" id="TIGR01643">
    <property type="entry name" value="YD_repeat_2x"/>
    <property type="match status" value="1"/>
</dbReference>
<keyword evidence="6" id="KW-1133">Transmembrane helix</keyword>
<evidence type="ECO:0000259" key="7">
    <source>
        <dbReference type="Pfam" id="PF15528"/>
    </source>
</evidence>
<evidence type="ECO:0000256" key="4">
    <source>
        <dbReference type="ARBA" id="ARBA00022737"/>
    </source>
</evidence>
<keyword evidence="10" id="KW-1185">Reference proteome</keyword>
<feature type="domain" description="Bacterial toxin 23" evidence="7">
    <location>
        <begin position="1873"/>
        <end position="2061"/>
    </location>
</feature>
<keyword evidence="2" id="KW-0964">Secreted</keyword>
<dbReference type="Gene3D" id="2.180.10.10">
    <property type="entry name" value="RHS repeat-associated core"/>
    <property type="match status" value="2"/>
</dbReference>
<sequence>MRANPLPNINQQYPAFMNSEYMKKNRSSQKYKTGLLTILICANFALAYLGAPLAVLGQNVTYQTLHTTATFDGRALSESLPVGSIAGNGDVASGGSAYNIPILVPPGTNGVVPSIAMNYHSMAGNGVLGFGWHITGLSTITRTTRNMYFDNATNPIVMTNDDRFVLDGTRMILKTGNYGEPDATYGLETEDFSTITSKGTQGNGPEWMEVVTKDGIKMEYGNDPYARHVGQFATVLTWAITKITYPDGNYIQFKYKQDAYFALLVEEINYTGNTVTNLAPYNQIRFDYKIRTVDENSGYQDDTRIEMKYLLDKITVKAEGQTARSYQFNYGHNNINSFLKEVVQSGSDGTSLNATIFKYGDQPTELTVIAADGYDNPSSTIITGDFNADGMTDFLEGKAITSPSSAYRIQINTKYQALPGQPNTFSIANITDLPITYSVVKKNQIPNSYGMMAYDFTGDGADDVLLTNVAGSGTNRTLTSLHLYKTVQNYNWSQNGQFEIQFDPLTIPPYTGFPKIHPTGHFIFPGDYDGDGVQDILTMLGTSGNFYASHLYFGNNSTTFGTVGITAPYNFNIADWPTVDKVHVVDFNGDGKSDLMLIKGSNCEIFTFDGWIARRIHFSSTYLNKDHLTYFGDFNSDRKTDVLAKNPNGTWKVLVSNGRYFYESPFVFNTAPDTDPYTGDHLAVADINGDGKSDVYHAWQASGSSTSNFDVYYGRGFSGASWLAGFHRVNSTYSLNLGALQPMIGDFDGDGRTDLINFKNIFTPMDILYFRKEGKEHMLEKVKNGYNHVTEWNYKKLTDGGTYFVRGNLTSYPLNSIQPPLFTVSDFKQQNGIGGVNVIQYAYDGVKFHRAGKGFLGLGKITVSNLATGVRTITQNQFNTTYFTSSPYQVTTSLISGQSLSQTTNTNEFIASAPKRFWIKVSGVSEVRSFEKRNITTTNTYDTFGNVTQSVVNNNNVETTTTTTEYGDYPVVPGGVDNKPTLVTVSTTRSGESAHSVRTRYGYNANGQLTSKTDFDGLAKNVATVYQYHPLGNLWKTTITPGGTLVAGARTTSSTFDAKGRYAESSQNELQQTSGATYDPKWGKPLTTVGIDGLTTTYQYDVFGRPTVTTLPGTPNYNIVQTYAWSQGSGAVWKSATMHPGKPDVTTWYDVLGREIKTESQAYPSGLATQVQTYDARGNIASTTMPYKSAESIITTTTLYDDHNRAYSINSGNLGTTTVAYSYDASGKLTTTTTAPSGISSKTTDASGKVVSSADAGGTLNYTYFSHGGVKDIKFGTTVTASTQYDVYGRQTQLADANAGTTLYEYNALGQLATQTNPKGHTFTMVYDLAGRITQRSRPGEPATVYKYYASGNGINQIEKVTGFAGNVEDYSYDAYGRLTSIKETIDGTQYTLGYGYNNYGDITSTTYPSGFGTNHSYDANGYLMNIKNSSNSITLYTNSNLNGLGQNTAYSLGNGQASTVTYTNGYPTQYSAGTLQNLTLVWDYQKGNLTSRTDARAAVNKTESFIYDNVNRLTTSTIGSGSPFSTVFAANGNISTKTDAGTYSYHASKFNAVVGITNPSPSPVPTLQQDVTYTPFSQPDTIREVGSSGSPFTLTYLYGADYERIKGVLKQNTTVIGTRYYFSGYDVDDLGGGSKRYVQYIGSPAGLIAIVESNGSSHNIHYTYTDHLGSILTTTGSSGTIEAEQSFDAWGRRRNPTSWALMLPTAATSLPAWLFRGYTGHEHLDNFGLVNMNGRLYDPVVARMLSADNYVQAGNFTQAYNRYSYAGNNPLKYSDPNGEFFNLAFFAGAFISDFATNLMNDVDKPFKTAYRNASNAVTSMGNALQVQVYSRGNTSATVGINILSFGIGANIYHTEGNLTTSVGASVGLMSGAMLNWSVSYAAGSLNIGIGGGYGANYDVKTGGWAHSYSALGGRLSYKGYGLGYYQTHYGNALGPDGKPNNQVVGGVNVYLDDVTLRLENDFLAFEDEDRWRSNAVEIGIGNIVIGTRLYNNDPKGEGQGFDKDGKDRMGFSNKQGFGAWNAGKVYSSPLWFGARFGNTVDRIGYSHPMVQDRTQNWVHRNGFFYLPFGHQNFYIDDSEFKMGSFLHTGYYNPYSLWGK</sequence>
<dbReference type="InterPro" id="IPR031325">
    <property type="entry name" value="RHS_repeat"/>
</dbReference>
<dbReference type="Pfam" id="PF15528">
    <property type="entry name" value="Ntox23"/>
    <property type="match status" value="1"/>
</dbReference>
<reference evidence="10" key="1">
    <citation type="journal article" date="2019" name="Int. J. Syst. Evol. Microbiol.">
        <title>The Global Catalogue of Microorganisms (GCM) 10K type strain sequencing project: providing services to taxonomists for standard genome sequencing and annotation.</title>
        <authorList>
            <consortium name="The Broad Institute Genomics Platform"/>
            <consortium name="The Broad Institute Genome Sequencing Center for Infectious Disease"/>
            <person name="Wu L."/>
            <person name="Ma J."/>
        </authorList>
    </citation>
    <scope>NUCLEOTIDE SEQUENCE [LARGE SCALE GENOMIC DNA]</scope>
    <source>
        <strain evidence="10">CGMCC 1.6375</strain>
    </source>
</reference>
<feature type="domain" description="Teneurin-like YD-shell" evidence="8">
    <location>
        <begin position="1246"/>
        <end position="1348"/>
    </location>
</feature>
<dbReference type="InterPro" id="IPR022385">
    <property type="entry name" value="Rhs_assc_core"/>
</dbReference>
<dbReference type="Pfam" id="PF03534">
    <property type="entry name" value="SpvB"/>
    <property type="match status" value="1"/>
</dbReference>
<dbReference type="EMBL" id="BMLI01000001">
    <property type="protein sequence ID" value="GGM82625.1"/>
    <property type="molecule type" value="Genomic_DNA"/>
</dbReference>
<dbReference type="Proteomes" id="UP000632339">
    <property type="component" value="Unassembled WGS sequence"/>
</dbReference>
<dbReference type="Gene3D" id="2.40.128.340">
    <property type="match status" value="1"/>
</dbReference>
<dbReference type="Pfam" id="PF25023">
    <property type="entry name" value="TEN_YD-shell"/>
    <property type="match status" value="1"/>
</dbReference>
<keyword evidence="3" id="KW-0732">Signal</keyword>
<dbReference type="InterPro" id="IPR028994">
    <property type="entry name" value="Integrin_alpha_N"/>
</dbReference>
<evidence type="ECO:0000256" key="6">
    <source>
        <dbReference type="SAM" id="Phobius"/>
    </source>
</evidence>
<evidence type="ECO:0000313" key="9">
    <source>
        <dbReference type="EMBL" id="GGM82625.1"/>
    </source>
</evidence>
<dbReference type="InterPro" id="IPR013517">
    <property type="entry name" value="FG-GAP"/>
</dbReference>
<keyword evidence="5" id="KW-0843">Virulence</keyword>
<evidence type="ECO:0000313" key="10">
    <source>
        <dbReference type="Proteomes" id="UP000632339"/>
    </source>
</evidence>
<keyword evidence="6" id="KW-0472">Membrane</keyword>
<dbReference type="InterPro" id="IPR029115">
    <property type="entry name" value="Ntox23"/>
</dbReference>
<protein>
    <recommendedName>
        <fullName evidence="11">RHS repeat-associated protein</fullName>
    </recommendedName>
</protein>
<keyword evidence="4" id="KW-0677">Repeat</keyword>
<accession>A0ABQ2HI91</accession>
<evidence type="ECO:0008006" key="11">
    <source>
        <dbReference type="Google" id="ProtNLM"/>
    </source>
</evidence>
<proteinExistence type="predicted"/>
<evidence type="ECO:0000256" key="2">
    <source>
        <dbReference type="ARBA" id="ARBA00022525"/>
    </source>
</evidence>
<dbReference type="NCBIfam" id="TIGR03696">
    <property type="entry name" value="Rhs_assc_core"/>
    <property type="match status" value="1"/>
</dbReference>
<name>A0ABQ2HI91_9BACT</name>